<evidence type="ECO:0000313" key="9">
    <source>
        <dbReference type="Proteomes" id="UP000183365"/>
    </source>
</evidence>
<dbReference type="Pfam" id="PF03105">
    <property type="entry name" value="SPX"/>
    <property type="match status" value="1"/>
</dbReference>
<dbReference type="InterPro" id="IPR036770">
    <property type="entry name" value="Ankyrin_rpt-contain_sf"/>
</dbReference>
<dbReference type="SUPFAM" id="SSF48403">
    <property type="entry name" value="Ankyrin repeat"/>
    <property type="match status" value="1"/>
</dbReference>
<dbReference type="InterPro" id="IPR017946">
    <property type="entry name" value="PLC-like_Pdiesterase_TIM-brl"/>
</dbReference>
<dbReference type="PROSITE" id="PS50088">
    <property type="entry name" value="ANK_REPEAT"/>
    <property type="match status" value="2"/>
</dbReference>
<keyword evidence="2" id="KW-0378">Hydrolase</keyword>
<dbReference type="PANTHER" id="PTHR22958:SF1">
    <property type="entry name" value="GLYCEROPHOSPHOCHOLINE PHOSPHODIESTERASE GPCPD1"/>
    <property type="match status" value="1"/>
</dbReference>
<gene>
    <name evidence="8" type="ORF">HGUI_02902</name>
</gene>
<dbReference type="Pfam" id="PF25329">
    <property type="entry name" value="C2_GDE1"/>
    <property type="match status" value="1"/>
</dbReference>
<dbReference type="Gene3D" id="1.25.40.20">
    <property type="entry name" value="Ankyrin repeat-containing domain"/>
    <property type="match status" value="1"/>
</dbReference>
<dbReference type="GO" id="GO:0047389">
    <property type="term" value="F:glycerophosphocholine phosphodiesterase activity"/>
    <property type="evidence" value="ECO:0007669"/>
    <property type="project" value="EnsemblFungi"/>
</dbReference>
<dbReference type="PROSITE" id="PS50297">
    <property type="entry name" value="ANK_REP_REGION"/>
    <property type="match status" value="1"/>
</dbReference>
<dbReference type="EMBL" id="FQNF01000060">
    <property type="protein sequence ID" value="SGZ40702.1"/>
    <property type="molecule type" value="Genomic_DNA"/>
</dbReference>
<feature type="repeat" description="ANK" evidence="4">
    <location>
        <begin position="574"/>
        <end position="598"/>
    </location>
</feature>
<dbReference type="InterPro" id="IPR004331">
    <property type="entry name" value="SPX_dom"/>
</dbReference>
<feature type="domain" description="SPX" evidence="6">
    <location>
        <begin position="1"/>
        <end position="201"/>
    </location>
</feature>
<keyword evidence="1" id="KW-0677">Repeat</keyword>
<feature type="domain" description="GP-PDE" evidence="7">
    <location>
        <begin position="1013"/>
        <end position="1320"/>
    </location>
</feature>
<dbReference type="VEuPathDB" id="FungiDB:HGUI_02902"/>
<dbReference type="InterPro" id="IPR002110">
    <property type="entry name" value="Ankyrin_rpt"/>
</dbReference>
<feature type="region of interest" description="Disordered" evidence="5">
    <location>
        <begin position="678"/>
        <end position="724"/>
    </location>
</feature>
<evidence type="ECO:0000259" key="6">
    <source>
        <dbReference type="PROSITE" id="PS51382"/>
    </source>
</evidence>
<evidence type="ECO:0000259" key="7">
    <source>
        <dbReference type="PROSITE" id="PS51704"/>
    </source>
</evidence>
<feature type="compositionally biased region" description="Low complexity" evidence="5">
    <location>
        <begin position="911"/>
        <end position="921"/>
    </location>
</feature>
<dbReference type="Pfam" id="PF03009">
    <property type="entry name" value="GDPD"/>
    <property type="match status" value="1"/>
</dbReference>
<dbReference type="SMART" id="SM00248">
    <property type="entry name" value="ANK"/>
    <property type="match status" value="6"/>
</dbReference>
<sequence>MKFGKTYINHQIPEWNDSYINYKRLKNIINQIVALQSEPNFNDLQNDLNSDYNKLIADFLIKLEQDIDVVDKLSTKKFNEYNSRLKRIFNNSTIKQLYNHRIDPTDQYPENDLNHQFHNFQINGHSDQVDDETSPYRFDESIDKSLIDKEELDEILSMLMESKSNFRNLKFFNDLNDRAIKKILKKFDKKCSTMERINFYERNVSSMEFIHINADIDDCLQMNNTLIKIVYDYISQFMENSSMFYLTNSGQSSDNELNINKKHSSDILVELIKRDDAENLINELIYNYRSLVLIPSKTLINLLNKAAILQCFKCIDKLLEIIPSLADSSDLNKRNFFHHHIIALGKTREQEKSYDKIEVDSGIFYSAVDTPKDQHFIEPFKPIEPYLIDSKGPDGINSFDKPLSLEYILSKLPPHLRPSLLKKDIYERTPLHYAAQYGLVETTKIIIEALKQWNVWDSNVSIDDLSVWSDKDGLTPLHLAVLGHHPITIKTLWSNVNTNVSCQNPKLLHVAVNLNDASLIEVLLSIKGININYKNTEKNNETAIYIAAKLNLKSAAECLLNFSDINVEIRESMYGFTPLFIAAIEGFKEMVELLINKGGANIRALDDSGFAPVEHAALRGFLEIGELLKIDDDFEINNPIMTKEVRSQSPFGRRSHDHSSASLTNALLNTRQFYKKNTSGNISSSNSSVREDSGSRANGSMVSNVNPSELLNSVNDSRKKSKKLTKKELIEELDVSRSAENSMPPLDRKPMLYSNVSNSQLFAENNTTVVKSVGNDSLKPSESFISITLGSNDTSKPVQAIKLNKIPFSKMGTTELDTALSLSITCNASKDKTPVLIDLPIDETSNAINFKLDYNKDSEYVIYFDLVPTHQRTAEDNFESKEFSVHNDLQTASMNTSHSFSQRPRLGARPSSMSNVLTTSNVNNSTKTHRKILGRAVALLDSAKTRVGVNRRSLEDTITVPIISSSSGMEVLGSITLEVLVIQPFVIDYKQTSISNEKNRLTNDSYWKKLVTTRIVGHRGSGKNIKKNSLQLGENTMESFISASSLGASYVEFDVQLTKDHVPVIYHDFLVAESGVDIPMHELTLEQFLNLSETHKGDKKHKDDFELNGRYYSTEESRKMGLTKTYKTLNFKGNSRGSSIASSFVTLEEVFKKLPPNVGFNIECKYPMPDEATKEEMGQIVVEMNFWVDTVLEVVFKHCKDRDIIFSSFHPDICMMLSLKQPHFPILFLTEGGSSEMFDYRCLSLKNAINFANKWNLLGLVTAAKPIVMAPRLAQVVKSSGLVLFTYGVQNNNPDIAKKELRAGVDAVIVDNVLAIRKELTKDYFEEFDEKFED</sequence>
<evidence type="ECO:0000256" key="2">
    <source>
        <dbReference type="ARBA" id="ARBA00022801"/>
    </source>
</evidence>
<evidence type="ECO:0000256" key="5">
    <source>
        <dbReference type="SAM" id="MobiDB-lite"/>
    </source>
</evidence>
<feature type="repeat" description="ANK" evidence="4">
    <location>
        <begin position="426"/>
        <end position="458"/>
    </location>
</feature>
<proteinExistence type="predicted"/>
<reference evidence="9" key="1">
    <citation type="submission" date="2016-11" db="EMBL/GenBank/DDBJ databases">
        <authorList>
            <person name="Guldener U."/>
        </authorList>
    </citation>
    <scope>NUCLEOTIDE SEQUENCE [LARGE SCALE GENOMIC DNA]</scope>
</reference>
<name>A0A1L0FMB3_9ASCO</name>
<dbReference type="PANTHER" id="PTHR22958">
    <property type="entry name" value="GLYCEROPHOSPHORYL DIESTER PHOSPHODIESTERASE"/>
    <property type="match status" value="1"/>
</dbReference>
<dbReference type="GO" id="GO:0046475">
    <property type="term" value="P:glycerophospholipid catabolic process"/>
    <property type="evidence" value="ECO:0007669"/>
    <property type="project" value="EnsemblFungi"/>
</dbReference>
<dbReference type="InterPro" id="IPR057506">
    <property type="entry name" value="C2_GPCPD1"/>
</dbReference>
<evidence type="ECO:0000256" key="4">
    <source>
        <dbReference type="PROSITE-ProRule" id="PRU00023"/>
    </source>
</evidence>
<feature type="compositionally biased region" description="Low complexity" evidence="5">
    <location>
        <begin position="679"/>
        <end position="688"/>
    </location>
</feature>
<dbReference type="PROSITE" id="PS51704">
    <property type="entry name" value="GP_PDE"/>
    <property type="match status" value="1"/>
</dbReference>
<dbReference type="InterPro" id="IPR030395">
    <property type="entry name" value="GP_PDE_dom"/>
</dbReference>
<feature type="compositionally biased region" description="Polar residues" evidence="5">
    <location>
        <begin position="697"/>
        <end position="715"/>
    </location>
</feature>
<accession>A0A1L0FMB3</accession>
<keyword evidence="3 4" id="KW-0040">ANK repeat</keyword>
<dbReference type="SUPFAM" id="SSF51695">
    <property type="entry name" value="PLC-like phosphodiesterases"/>
    <property type="match status" value="1"/>
</dbReference>
<dbReference type="Proteomes" id="UP000183365">
    <property type="component" value="Unassembled WGS sequence"/>
</dbReference>
<protein>
    <submittedName>
        <fullName evidence="8">Related to Glycerophosphodiester phosphodiesterase GDE1</fullName>
    </submittedName>
</protein>
<dbReference type="Pfam" id="PF12796">
    <property type="entry name" value="Ank_2"/>
    <property type="match status" value="2"/>
</dbReference>
<dbReference type="OrthoDB" id="197419at2759"/>
<keyword evidence="9" id="KW-1185">Reference proteome</keyword>
<evidence type="ECO:0000256" key="1">
    <source>
        <dbReference type="ARBA" id="ARBA00022737"/>
    </source>
</evidence>
<dbReference type="PROSITE" id="PS51382">
    <property type="entry name" value="SPX"/>
    <property type="match status" value="1"/>
</dbReference>
<organism evidence="8 9">
    <name type="scientific">Hanseniaspora guilliermondii</name>
    <dbReference type="NCBI Taxonomy" id="56406"/>
    <lineage>
        <taxon>Eukaryota</taxon>
        <taxon>Fungi</taxon>
        <taxon>Dikarya</taxon>
        <taxon>Ascomycota</taxon>
        <taxon>Saccharomycotina</taxon>
        <taxon>Saccharomycetes</taxon>
        <taxon>Saccharomycodales</taxon>
        <taxon>Saccharomycodaceae</taxon>
        <taxon>Hanseniaspora</taxon>
    </lineage>
</organism>
<dbReference type="InterPro" id="IPR051578">
    <property type="entry name" value="GDPD"/>
</dbReference>
<evidence type="ECO:0000256" key="3">
    <source>
        <dbReference type="ARBA" id="ARBA00023043"/>
    </source>
</evidence>
<dbReference type="Gene3D" id="3.20.20.190">
    <property type="entry name" value="Phosphatidylinositol (PI) phosphodiesterase"/>
    <property type="match status" value="1"/>
</dbReference>
<evidence type="ECO:0000313" key="8">
    <source>
        <dbReference type="EMBL" id="SGZ40702.1"/>
    </source>
</evidence>
<feature type="region of interest" description="Disordered" evidence="5">
    <location>
        <begin position="894"/>
        <end position="921"/>
    </location>
</feature>